<feature type="transmembrane region" description="Helical" evidence="15">
    <location>
        <begin position="736"/>
        <end position="759"/>
    </location>
</feature>
<dbReference type="InterPro" id="IPR050173">
    <property type="entry name" value="ABC_transporter_C-like"/>
</dbReference>
<feature type="domain" description="ABC transporter" evidence="16">
    <location>
        <begin position="1057"/>
        <end position="1291"/>
    </location>
</feature>
<evidence type="ECO:0000313" key="19">
    <source>
        <dbReference type="Proteomes" id="UP001152523"/>
    </source>
</evidence>
<keyword evidence="19" id="KW-1185">Reference proteome</keyword>
<feature type="transmembrane region" description="Helical" evidence="15">
    <location>
        <begin position="993"/>
        <end position="1016"/>
    </location>
</feature>
<dbReference type="PROSITE" id="PS50893">
    <property type="entry name" value="ABC_TRANSPORTER_2"/>
    <property type="match status" value="2"/>
</dbReference>
<dbReference type="GO" id="GO:0009536">
    <property type="term" value="C:plastid"/>
    <property type="evidence" value="ECO:0007669"/>
    <property type="project" value="UniProtKB-SubCell"/>
</dbReference>
<gene>
    <name evidence="18" type="ORF">CEPIT_LOCUS41555</name>
</gene>
<dbReference type="SUPFAM" id="SSF90123">
    <property type="entry name" value="ABC transporter transmembrane region"/>
    <property type="match status" value="2"/>
</dbReference>
<name>A0AAV0G9I3_9ASTE</name>
<comment type="catalytic activity">
    <reaction evidence="13">
        <text>ATP + H2O + xenobioticSide 1 = ADP + phosphate + xenobioticSide 2.</text>
        <dbReference type="EC" id="7.6.2.2"/>
    </reaction>
</comment>
<dbReference type="FunFam" id="3.40.50.300:FF:000169">
    <property type="entry name" value="ABC transporter C family member 3"/>
    <property type="match status" value="1"/>
</dbReference>
<proteinExistence type="inferred from homology"/>
<evidence type="ECO:0000256" key="12">
    <source>
        <dbReference type="ARBA" id="ARBA00023136"/>
    </source>
</evidence>
<keyword evidence="10" id="KW-1278">Translocase</keyword>
<feature type="domain" description="ABC transmembrane type-1" evidence="17">
    <location>
        <begin position="740"/>
        <end position="1020"/>
    </location>
</feature>
<feature type="transmembrane region" description="Helical" evidence="15">
    <location>
        <begin position="779"/>
        <end position="805"/>
    </location>
</feature>
<feature type="transmembrane region" description="Helical" evidence="15">
    <location>
        <begin position="966"/>
        <end position="987"/>
    </location>
</feature>
<protein>
    <recommendedName>
        <fullName evidence="4">ABC-type xenobiotic transporter</fullName>
        <ecNumber evidence="4">7.6.2.2</ecNumber>
    </recommendedName>
</protein>
<dbReference type="CDD" id="cd18579">
    <property type="entry name" value="ABC_6TM_ABCC_D1"/>
    <property type="match status" value="1"/>
</dbReference>
<feature type="domain" description="ABC transmembrane type-1" evidence="17">
    <location>
        <begin position="124"/>
        <end position="405"/>
    </location>
</feature>
<feature type="transmembrane region" description="Helical" evidence="15">
    <location>
        <begin position="845"/>
        <end position="868"/>
    </location>
</feature>
<dbReference type="Gene3D" id="1.20.1560.10">
    <property type="entry name" value="ABC transporter type 1, transmembrane domain"/>
    <property type="match status" value="2"/>
</dbReference>
<evidence type="ECO:0000256" key="10">
    <source>
        <dbReference type="ARBA" id="ARBA00022967"/>
    </source>
</evidence>
<evidence type="ECO:0000256" key="11">
    <source>
        <dbReference type="ARBA" id="ARBA00022989"/>
    </source>
</evidence>
<dbReference type="InterPro" id="IPR017871">
    <property type="entry name" value="ABC_transporter-like_CS"/>
</dbReference>
<dbReference type="Proteomes" id="UP001152523">
    <property type="component" value="Unassembled WGS sequence"/>
</dbReference>
<dbReference type="Pfam" id="PF00005">
    <property type="entry name" value="ABC_tran"/>
    <property type="match status" value="2"/>
</dbReference>
<feature type="domain" description="ABC transporter" evidence="16">
    <location>
        <begin position="440"/>
        <end position="663"/>
    </location>
</feature>
<dbReference type="EC" id="7.6.2.2" evidence="4"/>
<evidence type="ECO:0000256" key="9">
    <source>
        <dbReference type="ARBA" id="ARBA00022840"/>
    </source>
</evidence>
<comment type="caution">
    <text evidence="18">The sequence shown here is derived from an EMBL/GenBank/DDBJ whole genome shotgun (WGS) entry which is preliminary data.</text>
</comment>
<keyword evidence="11 15" id="KW-1133">Transmembrane helix</keyword>
<dbReference type="InterPro" id="IPR003593">
    <property type="entry name" value="AAA+_ATPase"/>
</dbReference>
<feature type="transmembrane region" description="Helical" evidence="15">
    <location>
        <begin position="236"/>
        <end position="255"/>
    </location>
</feature>
<dbReference type="Pfam" id="PF00664">
    <property type="entry name" value="ABC_membrane"/>
    <property type="match status" value="2"/>
</dbReference>
<dbReference type="EMBL" id="CAMAPF010001068">
    <property type="protein sequence ID" value="CAH9144585.1"/>
    <property type="molecule type" value="Genomic_DNA"/>
</dbReference>
<keyword evidence="12 15" id="KW-0472">Membrane</keyword>
<evidence type="ECO:0000256" key="8">
    <source>
        <dbReference type="ARBA" id="ARBA00022741"/>
    </source>
</evidence>
<evidence type="ECO:0000256" key="13">
    <source>
        <dbReference type="ARBA" id="ARBA00034018"/>
    </source>
</evidence>
<keyword evidence="9" id="KW-0067">ATP-binding</keyword>
<dbReference type="SMART" id="SM00382">
    <property type="entry name" value="AAA"/>
    <property type="match status" value="2"/>
</dbReference>
<evidence type="ECO:0000259" key="16">
    <source>
        <dbReference type="PROSITE" id="PS50893"/>
    </source>
</evidence>
<feature type="compositionally biased region" description="Basic and acidic residues" evidence="14">
    <location>
        <begin position="1"/>
        <end position="11"/>
    </location>
</feature>
<dbReference type="PROSITE" id="PS50929">
    <property type="entry name" value="ABC_TM1F"/>
    <property type="match status" value="2"/>
</dbReference>
<keyword evidence="8" id="KW-0547">Nucleotide-binding</keyword>
<dbReference type="InterPro" id="IPR044726">
    <property type="entry name" value="ABCC_6TM_D2"/>
</dbReference>
<accession>A0AAV0G9I3</accession>
<feature type="transmembrane region" description="Helical" evidence="15">
    <location>
        <begin position="163"/>
        <end position="185"/>
    </location>
</feature>
<dbReference type="FunFam" id="1.20.1560.10:FF:000003">
    <property type="entry name" value="ABC transporter C family member 10"/>
    <property type="match status" value="1"/>
</dbReference>
<feature type="transmembrane region" description="Helical" evidence="15">
    <location>
        <begin position="874"/>
        <end position="892"/>
    </location>
</feature>
<dbReference type="GO" id="GO:0016020">
    <property type="term" value="C:membrane"/>
    <property type="evidence" value="ECO:0007669"/>
    <property type="project" value="UniProtKB-SubCell"/>
</dbReference>
<dbReference type="Gene3D" id="3.40.50.300">
    <property type="entry name" value="P-loop containing nucleotide triphosphate hydrolases"/>
    <property type="match status" value="2"/>
</dbReference>
<feature type="transmembrane region" description="Helical" evidence="15">
    <location>
        <begin position="123"/>
        <end position="143"/>
    </location>
</feature>
<dbReference type="GO" id="GO:0005524">
    <property type="term" value="F:ATP binding"/>
    <property type="evidence" value="ECO:0007669"/>
    <property type="project" value="UniProtKB-KW"/>
</dbReference>
<evidence type="ECO:0000256" key="2">
    <source>
        <dbReference type="ARBA" id="ARBA00004474"/>
    </source>
</evidence>
<dbReference type="CDD" id="cd03250">
    <property type="entry name" value="ABCC_MRP_domain1"/>
    <property type="match status" value="1"/>
</dbReference>
<dbReference type="GO" id="GO:0008559">
    <property type="term" value="F:ABC-type xenobiotic transporter activity"/>
    <property type="evidence" value="ECO:0007669"/>
    <property type="project" value="UniProtKB-EC"/>
</dbReference>
<feature type="transmembrane region" description="Helical" evidence="15">
    <location>
        <begin position="261"/>
        <end position="282"/>
    </location>
</feature>
<organism evidence="18 19">
    <name type="scientific">Cuscuta epithymum</name>
    <dbReference type="NCBI Taxonomy" id="186058"/>
    <lineage>
        <taxon>Eukaryota</taxon>
        <taxon>Viridiplantae</taxon>
        <taxon>Streptophyta</taxon>
        <taxon>Embryophyta</taxon>
        <taxon>Tracheophyta</taxon>
        <taxon>Spermatophyta</taxon>
        <taxon>Magnoliopsida</taxon>
        <taxon>eudicotyledons</taxon>
        <taxon>Gunneridae</taxon>
        <taxon>Pentapetalae</taxon>
        <taxon>asterids</taxon>
        <taxon>lamiids</taxon>
        <taxon>Solanales</taxon>
        <taxon>Convolvulaceae</taxon>
        <taxon>Cuscuteae</taxon>
        <taxon>Cuscuta</taxon>
        <taxon>Cuscuta subgen. Cuscuta</taxon>
    </lineage>
</organism>
<dbReference type="InterPro" id="IPR044746">
    <property type="entry name" value="ABCC_6TM_D1"/>
</dbReference>
<dbReference type="InterPro" id="IPR011527">
    <property type="entry name" value="ABC1_TM_dom"/>
</dbReference>
<reference evidence="18" key="1">
    <citation type="submission" date="2022-07" db="EMBL/GenBank/DDBJ databases">
        <authorList>
            <person name="Macas J."/>
            <person name="Novak P."/>
            <person name="Neumann P."/>
        </authorList>
    </citation>
    <scope>NUCLEOTIDE SEQUENCE</scope>
</reference>
<dbReference type="FunFam" id="1.20.1560.10:FF:000002">
    <property type="entry name" value="ABC transporter C family member 5"/>
    <property type="match status" value="1"/>
</dbReference>
<evidence type="ECO:0000313" key="18">
    <source>
        <dbReference type="EMBL" id="CAH9144585.1"/>
    </source>
</evidence>
<dbReference type="GO" id="GO:0016887">
    <property type="term" value="F:ATP hydrolysis activity"/>
    <property type="evidence" value="ECO:0007669"/>
    <property type="project" value="InterPro"/>
</dbReference>
<keyword evidence="6 15" id="KW-0812">Transmembrane</keyword>
<sequence>MYMEGEEKNGIKEPLLQAADVSSNPKQSKRKDDTQAPYAKAGFFSRLCFSWIGPLISLGKKKILDIDDVPQLAGLDSVRGAFPILRDKLAKENSSSSHDNDDKFKITTFMLVKAIFATAWKEVLLSALFALLYTLANYVGPYLLGTLVQFLSRRQDFDSKKGYLLVLAFFSSKFVGCLSRSHWYYKVPQAGYRARAALVAKVYRKGLTLSSQSKKGRTSGEIINFMAVDANRIGDLWYFVHDCWLIFVQVGLAMAILYKNLGLACIATFIATVGVVLVNIPIGRLQLKFEEKAMGSKDERMNVTSEALRNMRLFKLQSWEAKFLSRIMELRKKEAGWLKKYMYYSSLSEFISWNGPTLVSVTTFFACMLMRTPLDSAKILSALAVFRILQEPINELPYTISMLVQICVSLDRIAAFLSLDDMARDAVERLPRGSSGNTSIEIIDGTFTWDNNVESPFLREINVAASHGMRVAVCGSVGSGKSSLLSCILGEMVKVSGTIKVCGTMAYVPQSPWIQSGTIEENILFGKEMDREMYGCVLEGCALNKDLEILSYGDQTVIGERGINLSGGQKQRIQIARALYQDADIYLLDDPFSAVDAHTGSHLFKECLLRFLQSKTVIYVTHQVEFLPDADLILVMKGGKITQVGKYNEIAKSGSDFMNLVGAHRTALSKFEGIIEDCNDLRRNVEKDVNKIESTREDENKISGQEGQLVQEEEREKGRVGFPVYWKYLTLAYRGWLVPLILLAEILFQLLQIGSNYWMTWATAVSDDVTPPVKRSVLISVYVALAVGSSSWNLARALLLVTAAYKTAQILFYKMHSAIFCAPMSFFDSTPSGRILNRASTDQSIVDWSLASDVGAVAFSVVQILGVVAVMSQVSWRVLIFFIAILLSDIWLQRCYIGSARELSRLSSVRKAPLVQHFAETISGATTIRSFGQEARFMDTSMDLIDSYSRPLFYYKAASGWLDVRLDALSLVLFTSLLVFLICIPEGTIDPSIAGLAVTYGLNLSMLQSLLVWYACQMENKMISVERMLQYTCIPSEPPQLIESNRPDPHWPTQGEINICNLQVRYAPHMPFVLRGVTCTMFGGKKTGIVGRTGSGKSTLIQTLFRIIEPTTGQIFIDGVDICSIGLHDLRSKLSIIPQDPTMFMGTVRGNLDPLGEYTDEQIWEAIDKCHLGDEVRKRECKLDSAVVENGENWSVGQRQLMCLGRVLLNKRKVLVLDEATASVDTISDNLIQQTIQQHFSGSTVITIAHRITSVVQSDMVLLLDHGLVLEYDSPKRLLQEKSSLFAKLVSEYTRR</sequence>
<dbReference type="PANTHER" id="PTHR24223">
    <property type="entry name" value="ATP-BINDING CASSETTE SUB-FAMILY C"/>
    <property type="match status" value="1"/>
</dbReference>
<dbReference type="InterPro" id="IPR027417">
    <property type="entry name" value="P-loop_NTPase"/>
</dbReference>
<evidence type="ECO:0000256" key="7">
    <source>
        <dbReference type="ARBA" id="ARBA00022737"/>
    </source>
</evidence>
<comment type="subcellular location">
    <subcellularLocation>
        <location evidence="1">Membrane</location>
        <topology evidence="1">Multi-pass membrane protein</topology>
    </subcellularLocation>
    <subcellularLocation>
        <location evidence="2">Plastid</location>
    </subcellularLocation>
</comment>
<dbReference type="PROSITE" id="PS00211">
    <property type="entry name" value="ABC_TRANSPORTER_1"/>
    <property type="match status" value="1"/>
</dbReference>
<evidence type="ECO:0000256" key="15">
    <source>
        <dbReference type="SAM" id="Phobius"/>
    </source>
</evidence>
<evidence type="ECO:0000256" key="5">
    <source>
        <dbReference type="ARBA" id="ARBA00022448"/>
    </source>
</evidence>
<dbReference type="CDD" id="cd03244">
    <property type="entry name" value="ABCC_MRP_domain2"/>
    <property type="match status" value="1"/>
</dbReference>
<evidence type="ECO:0000256" key="6">
    <source>
        <dbReference type="ARBA" id="ARBA00022692"/>
    </source>
</evidence>
<keyword evidence="7" id="KW-0677">Repeat</keyword>
<keyword evidence="5" id="KW-0813">Transport</keyword>
<dbReference type="SUPFAM" id="SSF52540">
    <property type="entry name" value="P-loop containing nucleoside triphosphate hydrolases"/>
    <property type="match status" value="2"/>
</dbReference>
<dbReference type="FunFam" id="3.40.50.300:FF:000508">
    <property type="entry name" value="ABC transporter C family member 5"/>
    <property type="match status" value="1"/>
</dbReference>
<comment type="similarity">
    <text evidence="3">Belongs to the ABC transporter superfamily. ABCC family. Conjugate transporter (TC 3.A.1.208) subfamily.</text>
</comment>
<dbReference type="PANTHER" id="PTHR24223:SF181">
    <property type="entry name" value="ABC TRANSPORTER C FAMILY MEMBER 3"/>
    <property type="match status" value="1"/>
</dbReference>
<dbReference type="InterPro" id="IPR003439">
    <property type="entry name" value="ABC_transporter-like_ATP-bd"/>
</dbReference>
<evidence type="ECO:0000259" key="17">
    <source>
        <dbReference type="PROSITE" id="PS50929"/>
    </source>
</evidence>
<evidence type="ECO:0000256" key="4">
    <source>
        <dbReference type="ARBA" id="ARBA00012191"/>
    </source>
</evidence>
<evidence type="ECO:0000256" key="14">
    <source>
        <dbReference type="SAM" id="MobiDB-lite"/>
    </source>
</evidence>
<feature type="region of interest" description="Disordered" evidence="14">
    <location>
        <begin position="1"/>
        <end position="34"/>
    </location>
</feature>
<dbReference type="CDD" id="cd18580">
    <property type="entry name" value="ABC_6TM_ABCC_D2"/>
    <property type="match status" value="1"/>
</dbReference>
<evidence type="ECO:0000256" key="1">
    <source>
        <dbReference type="ARBA" id="ARBA00004141"/>
    </source>
</evidence>
<dbReference type="InterPro" id="IPR036640">
    <property type="entry name" value="ABC1_TM_sf"/>
</dbReference>
<evidence type="ECO:0000256" key="3">
    <source>
        <dbReference type="ARBA" id="ARBA00009726"/>
    </source>
</evidence>